<dbReference type="InterPro" id="IPR050765">
    <property type="entry name" value="Riboflavin_Biosynth_HTPR"/>
</dbReference>
<keyword evidence="6" id="KW-1185">Reference proteome</keyword>
<protein>
    <submittedName>
        <fullName evidence="5">Pyrimidine reductase</fullName>
    </submittedName>
</protein>
<keyword evidence="3" id="KW-0560">Oxidoreductase</keyword>
<evidence type="ECO:0000256" key="1">
    <source>
        <dbReference type="ARBA" id="ARBA00005104"/>
    </source>
</evidence>
<dbReference type="PANTHER" id="PTHR38011">
    <property type="entry name" value="DIHYDROFOLATE REDUCTASE FAMILY PROTEIN (AFU_ORTHOLOGUE AFUA_8G06820)"/>
    <property type="match status" value="1"/>
</dbReference>
<sequence>MPASSNSPMHICLSAACSIDGYMDDTSNQRLILSSDEDLLDIQRERSLCDAILVGAGTLRADNPRLSIREPPLVDARLRNGLPAQPIKITLTATGNLDPNGQFFQQGTQEKIVLCPTGVVTSLKSRLDGWATVIGIDAPITARRIAHVLQERGVRHLFVEGGVLVLSLFLSEGIFDRFRLAIAPFFVGEKGISRFQLQHALVANRQERLSIGSVRLLGDTTVIDYLHSRGRQTTRHDFETVSDTPVSSIVETNV</sequence>
<organism evidence="5 6">
    <name type="scientific">Dyella psychrodurans</name>
    <dbReference type="NCBI Taxonomy" id="1927960"/>
    <lineage>
        <taxon>Bacteria</taxon>
        <taxon>Pseudomonadati</taxon>
        <taxon>Pseudomonadota</taxon>
        <taxon>Gammaproteobacteria</taxon>
        <taxon>Lysobacterales</taxon>
        <taxon>Rhodanobacteraceae</taxon>
        <taxon>Dyella</taxon>
    </lineage>
</organism>
<dbReference type="SUPFAM" id="SSF53597">
    <property type="entry name" value="Dihydrofolate reductase-like"/>
    <property type="match status" value="1"/>
</dbReference>
<gene>
    <name evidence="5" type="ORF">DWU99_15380</name>
</gene>
<dbReference type="InterPro" id="IPR024072">
    <property type="entry name" value="DHFR-like_dom_sf"/>
</dbReference>
<evidence type="ECO:0000313" key="5">
    <source>
        <dbReference type="EMBL" id="RDS81807.1"/>
    </source>
</evidence>
<comment type="caution">
    <text evidence="5">The sequence shown here is derived from an EMBL/GenBank/DDBJ whole genome shotgun (WGS) entry which is preliminary data.</text>
</comment>
<feature type="domain" description="Bacterial bifunctional deaminase-reductase C-terminal" evidence="4">
    <location>
        <begin position="10"/>
        <end position="199"/>
    </location>
</feature>
<dbReference type="InterPro" id="IPR002734">
    <property type="entry name" value="RibDG_C"/>
</dbReference>
<dbReference type="OrthoDB" id="2313602at2"/>
<dbReference type="Pfam" id="PF01872">
    <property type="entry name" value="RibD_C"/>
    <property type="match status" value="1"/>
</dbReference>
<dbReference type="EMBL" id="QRBF01000006">
    <property type="protein sequence ID" value="RDS81807.1"/>
    <property type="molecule type" value="Genomic_DNA"/>
</dbReference>
<keyword evidence="2" id="KW-0521">NADP</keyword>
<dbReference type="PANTHER" id="PTHR38011:SF7">
    <property type="entry name" value="2,5-DIAMINO-6-RIBOSYLAMINO-4(3H)-PYRIMIDINONE 5'-PHOSPHATE REDUCTASE"/>
    <property type="match status" value="1"/>
</dbReference>
<comment type="pathway">
    <text evidence="1">Cofactor biosynthesis; riboflavin biosynthesis.</text>
</comment>
<evidence type="ECO:0000259" key="4">
    <source>
        <dbReference type="Pfam" id="PF01872"/>
    </source>
</evidence>
<reference evidence="5 6" key="1">
    <citation type="submission" date="2018-07" db="EMBL/GenBank/DDBJ databases">
        <title>Dyella monticola sp. nov. and Dyella psychrodurans sp. nov. isolated from monsoon evergreen broad-leaved forest soil of Dinghu Mountain, China.</title>
        <authorList>
            <person name="Gao Z."/>
            <person name="Qiu L."/>
        </authorList>
    </citation>
    <scope>NUCLEOTIDE SEQUENCE [LARGE SCALE GENOMIC DNA]</scope>
    <source>
        <strain evidence="5 6">4MSK11</strain>
    </source>
</reference>
<evidence type="ECO:0000256" key="3">
    <source>
        <dbReference type="ARBA" id="ARBA00023002"/>
    </source>
</evidence>
<accession>A0A370X0L3</accession>
<dbReference type="GO" id="GO:0008703">
    <property type="term" value="F:5-amino-6-(5-phosphoribosylamino)uracil reductase activity"/>
    <property type="evidence" value="ECO:0007669"/>
    <property type="project" value="InterPro"/>
</dbReference>
<dbReference type="Gene3D" id="3.40.430.10">
    <property type="entry name" value="Dihydrofolate Reductase, subunit A"/>
    <property type="match status" value="1"/>
</dbReference>
<name>A0A370X0L3_9GAMM</name>
<evidence type="ECO:0000313" key="6">
    <source>
        <dbReference type="Proteomes" id="UP000255334"/>
    </source>
</evidence>
<dbReference type="Proteomes" id="UP000255334">
    <property type="component" value="Unassembled WGS sequence"/>
</dbReference>
<proteinExistence type="predicted"/>
<dbReference type="GO" id="GO:0009231">
    <property type="term" value="P:riboflavin biosynthetic process"/>
    <property type="evidence" value="ECO:0007669"/>
    <property type="project" value="InterPro"/>
</dbReference>
<dbReference type="AlphaFoldDB" id="A0A370X0L3"/>
<evidence type="ECO:0000256" key="2">
    <source>
        <dbReference type="ARBA" id="ARBA00022857"/>
    </source>
</evidence>